<evidence type="ECO:0000256" key="1">
    <source>
        <dbReference type="SAM" id="MobiDB-lite"/>
    </source>
</evidence>
<dbReference type="AlphaFoldDB" id="A0A4C1YV36"/>
<protein>
    <submittedName>
        <fullName evidence="2">Uncharacterized protein</fullName>
    </submittedName>
</protein>
<evidence type="ECO:0000313" key="3">
    <source>
        <dbReference type="Proteomes" id="UP000299102"/>
    </source>
</evidence>
<accession>A0A4C1YV36</accession>
<dbReference type="Proteomes" id="UP000299102">
    <property type="component" value="Unassembled WGS sequence"/>
</dbReference>
<evidence type="ECO:0000313" key="2">
    <source>
        <dbReference type="EMBL" id="GBP80341.1"/>
    </source>
</evidence>
<feature type="compositionally biased region" description="Basic and acidic residues" evidence="1">
    <location>
        <begin position="82"/>
        <end position="92"/>
    </location>
</feature>
<keyword evidence="3" id="KW-1185">Reference proteome</keyword>
<feature type="region of interest" description="Disordered" evidence="1">
    <location>
        <begin position="57"/>
        <end position="161"/>
    </location>
</feature>
<name>A0A4C1YV36_EUMVA</name>
<feature type="compositionally biased region" description="Polar residues" evidence="1">
    <location>
        <begin position="96"/>
        <end position="105"/>
    </location>
</feature>
<feature type="region of interest" description="Disordered" evidence="1">
    <location>
        <begin position="1"/>
        <end position="33"/>
    </location>
</feature>
<comment type="caution">
    <text evidence="2">The sequence shown here is derived from an EMBL/GenBank/DDBJ whole genome shotgun (WGS) entry which is preliminary data.</text>
</comment>
<reference evidence="2 3" key="1">
    <citation type="journal article" date="2019" name="Commun. Biol.">
        <title>The bagworm genome reveals a unique fibroin gene that provides high tensile strength.</title>
        <authorList>
            <person name="Kono N."/>
            <person name="Nakamura H."/>
            <person name="Ohtoshi R."/>
            <person name="Tomita M."/>
            <person name="Numata K."/>
            <person name="Arakawa K."/>
        </authorList>
    </citation>
    <scope>NUCLEOTIDE SEQUENCE [LARGE SCALE GENOMIC DNA]</scope>
</reference>
<gene>
    <name evidence="2" type="ORF">EVAR_61892_1</name>
</gene>
<organism evidence="2 3">
    <name type="scientific">Eumeta variegata</name>
    <name type="common">Bagworm moth</name>
    <name type="synonym">Eumeta japonica</name>
    <dbReference type="NCBI Taxonomy" id="151549"/>
    <lineage>
        <taxon>Eukaryota</taxon>
        <taxon>Metazoa</taxon>
        <taxon>Ecdysozoa</taxon>
        <taxon>Arthropoda</taxon>
        <taxon>Hexapoda</taxon>
        <taxon>Insecta</taxon>
        <taxon>Pterygota</taxon>
        <taxon>Neoptera</taxon>
        <taxon>Endopterygota</taxon>
        <taxon>Lepidoptera</taxon>
        <taxon>Glossata</taxon>
        <taxon>Ditrysia</taxon>
        <taxon>Tineoidea</taxon>
        <taxon>Psychidae</taxon>
        <taxon>Oiketicinae</taxon>
        <taxon>Eumeta</taxon>
    </lineage>
</organism>
<dbReference type="OrthoDB" id="10070774at2759"/>
<dbReference type="EMBL" id="BGZK01001457">
    <property type="protein sequence ID" value="GBP80341.1"/>
    <property type="molecule type" value="Genomic_DNA"/>
</dbReference>
<feature type="compositionally biased region" description="Basic and acidic residues" evidence="1">
    <location>
        <begin position="57"/>
        <end position="66"/>
    </location>
</feature>
<feature type="compositionally biased region" description="Acidic residues" evidence="1">
    <location>
        <begin position="115"/>
        <end position="149"/>
    </location>
</feature>
<proteinExistence type="predicted"/>
<sequence length="161" mass="18104">MTVSAHSVDGSAWPETQPPVQPRPQPHRQEPKEVTEIYLEGEIPQQARVLVADFDGTADKNKDRHSPLVVSGKMTLSLIQDSPRDTPEREPESTADDFTTASAVTQPAAEKKEVSDDEMEEEVVLEESEEEVEVEEIEEEEGEEEEEEEPKPQIKEIPKTK</sequence>
<feature type="compositionally biased region" description="Basic and acidic residues" evidence="1">
    <location>
        <begin position="150"/>
        <end position="161"/>
    </location>
</feature>